<evidence type="ECO:0000313" key="9">
    <source>
        <dbReference type="Proteomes" id="UP000319499"/>
    </source>
</evidence>
<dbReference type="GO" id="GO:0071555">
    <property type="term" value="P:cell wall organization"/>
    <property type="evidence" value="ECO:0007669"/>
    <property type="project" value="UniProtKB-KW"/>
</dbReference>
<feature type="transmembrane region" description="Helical" evidence="7">
    <location>
        <begin position="6"/>
        <end position="26"/>
    </location>
</feature>
<dbReference type="NCBIfam" id="TIGR00247">
    <property type="entry name" value="endolytic transglycosylase MltG"/>
    <property type="match status" value="1"/>
</dbReference>
<evidence type="ECO:0000256" key="5">
    <source>
        <dbReference type="ARBA" id="ARBA00023239"/>
    </source>
</evidence>
<comment type="caution">
    <text evidence="8">The sequence shown here is derived from an EMBL/GenBank/DDBJ whole genome shotgun (WGS) entry which is preliminary data.</text>
</comment>
<keyword evidence="6 7" id="KW-0961">Cell wall biogenesis/degradation</keyword>
<evidence type="ECO:0000256" key="1">
    <source>
        <dbReference type="ARBA" id="ARBA00022475"/>
    </source>
</evidence>
<dbReference type="PANTHER" id="PTHR30518:SF2">
    <property type="entry name" value="ENDOLYTIC MUREIN TRANSGLYCOSYLASE"/>
    <property type="match status" value="1"/>
</dbReference>
<proteinExistence type="inferred from homology"/>
<dbReference type="GO" id="GO:0009252">
    <property type="term" value="P:peptidoglycan biosynthetic process"/>
    <property type="evidence" value="ECO:0007669"/>
    <property type="project" value="UniProtKB-UniRule"/>
</dbReference>
<dbReference type="EC" id="4.2.2.29" evidence="7"/>
<evidence type="ECO:0000256" key="3">
    <source>
        <dbReference type="ARBA" id="ARBA00022989"/>
    </source>
</evidence>
<keyword evidence="2 7" id="KW-0812">Transmembrane</keyword>
<reference evidence="8 9" key="1">
    <citation type="submission" date="2019-02" db="EMBL/GenBank/DDBJ databases">
        <title>Apibacter muscae sp. nov.: a novel member of the house fly microbiota.</title>
        <authorList>
            <person name="Park R."/>
        </authorList>
    </citation>
    <scope>NUCLEOTIDE SEQUENCE [LARGE SCALE GENOMIC DNA]</scope>
    <source>
        <strain evidence="8 9">AL1</strain>
    </source>
</reference>
<sequence length="339" mass="39610">MNKKKIIPLFYLILIIIAFLIGKTYYKNSYSSNVKNDALLYIPTNATFEDVKVLINPYLKNIQSFENKAISLGYPNKIKAGRFKIKKGETNKEVINRLLLGKQEEVHLRIRNYDDIYELASDLGKNLEADSIIFLNYFKKEALEKGFPDVEELKIYFTPETYFVNWNTSPEKLFARFEKIHNNFWTEERLNKAKKLNLSKLEVYTLASIVQREYMKKEELPIISSLYLNRLNKGMKLQSDPTVIYAERKKQGFKVMMKRVKNISIDSPYNTYKYKGLPPLPICIPNDFVVDAVLNPANTNYLFMCAIKNTGMHAFTADDKEHMLNAKKYRQWLDSIGIK</sequence>
<dbReference type="EMBL" id="SELH01000013">
    <property type="protein sequence ID" value="TWP29856.1"/>
    <property type="molecule type" value="Genomic_DNA"/>
</dbReference>
<keyword evidence="3 7" id="KW-1133">Transmembrane helix</keyword>
<keyword evidence="1 7" id="KW-1003">Cell membrane</keyword>
<accession>A0A563DHW2</accession>
<dbReference type="Proteomes" id="UP000319499">
    <property type="component" value="Unassembled WGS sequence"/>
</dbReference>
<dbReference type="Pfam" id="PF02618">
    <property type="entry name" value="YceG"/>
    <property type="match status" value="1"/>
</dbReference>
<keyword evidence="9" id="KW-1185">Reference proteome</keyword>
<comment type="subcellular location">
    <subcellularLocation>
        <location evidence="7">Cell membrane</location>
        <topology evidence="7">Single-pass membrane protein</topology>
    </subcellularLocation>
</comment>
<evidence type="ECO:0000256" key="4">
    <source>
        <dbReference type="ARBA" id="ARBA00023136"/>
    </source>
</evidence>
<organism evidence="8 9">
    <name type="scientific">Apibacter muscae</name>
    <dbReference type="NCBI Taxonomy" id="2509004"/>
    <lineage>
        <taxon>Bacteria</taxon>
        <taxon>Pseudomonadati</taxon>
        <taxon>Bacteroidota</taxon>
        <taxon>Flavobacteriia</taxon>
        <taxon>Flavobacteriales</taxon>
        <taxon>Weeksellaceae</taxon>
        <taxon>Apibacter</taxon>
    </lineage>
</organism>
<evidence type="ECO:0000313" key="8">
    <source>
        <dbReference type="EMBL" id="TWP29856.1"/>
    </source>
</evidence>
<dbReference type="OrthoDB" id="9814591at2"/>
<feature type="site" description="Important for catalytic activity" evidence="7">
    <location>
        <position position="213"/>
    </location>
</feature>
<protein>
    <recommendedName>
        <fullName evidence="7">Endolytic murein transglycosylase</fullName>
        <ecNumber evidence="7">4.2.2.29</ecNumber>
    </recommendedName>
    <alternativeName>
        <fullName evidence="7">Peptidoglycan lytic transglycosylase</fullName>
    </alternativeName>
    <alternativeName>
        <fullName evidence="7">Peptidoglycan polymerization terminase</fullName>
    </alternativeName>
</protein>
<gene>
    <name evidence="7 8" type="primary">mltG</name>
    <name evidence="8" type="ORF">ETU09_02425</name>
</gene>
<dbReference type="InterPro" id="IPR003770">
    <property type="entry name" value="MLTG-like"/>
</dbReference>
<dbReference type="AlphaFoldDB" id="A0A563DHW2"/>
<name>A0A563DHW2_9FLAO</name>
<dbReference type="GO" id="GO:0008932">
    <property type="term" value="F:lytic endotransglycosylase activity"/>
    <property type="evidence" value="ECO:0007669"/>
    <property type="project" value="UniProtKB-UniRule"/>
</dbReference>
<keyword evidence="4 7" id="KW-0472">Membrane</keyword>
<dbReference type="HAMAP" id="MF_02065">
    <property type="entry name" value="MltG"/>
    <property type="match status" value="1"/>
</dbReference>
<dbReference type="GO" id="GO:0005886">
    <property type="term" value="C:plasma membrane"/>
    <property type="evidence" value="ECO:0007669"/>
    <property type="project" value="UniProtKB-SubCell"/>
</dbReference>
<keyword evidence="5 7" id="KW-0456">Lyase</keyword>
<comment type="catalytic activity">
    <reaction evidence="7">
        <text>a peptidoglycan chain = a peptidoglycan chain with N-acetyl-1,6-anhydromuramyl-[peptide] at the reducing end + a peptidoglycan chain with N-acetylglucosamine at the non-reducing end.</text>
        <dbReference type="EC" id="4.2.2.29"/>
    </reaction>
</comment>
<evidence type="ECO:0000256" key="6">
    <source>
        <dbReference type="ARBA" id="ARBA00023316"/>
    </source>
</evidence>
<evidence type="ECO:0000256" key="2">
    <source>
        <dbReference type="ARBA" id="ARBA00022692"/>
    </source>
</evidence>
<dbReference type="RefSeq" id="WP_146291652.1">
    <property type="nucleotide sequence ID" value="NZ_SELH01000013.1"/>
</dbReference>
<evidence type="ECO:0000256" key="7">
    <source>
        <dbReference type="HAMAP-Rule" id="MF_02065"/>
    </source>
</evidence>
<comment type="function">
    <text evidence="7">Functions as a peptidoglycan terminase that cleaves nascent peptidoglycan strands endolytically to terminate their elongation.</text>
</comment>
<dbReference type="PANTHER" id="PTHR30518">
    <property type="entry name" value="ENDOLYTIC MUREIN TRANSGLYCOSYLASE"/>
    <property type="match status" value="1"/>
</dbReference>
<comment type="similarity">
    <text evidence="7">Belongs to the transglycosylase MltG family.</text>
</comment>